<dbReference type="Pfam" id="PF17654">
    <property type="entry name" value="Trnau1ap"/>
    <property type="match status" value="1"/>
</dbReference>
<dbReference type="InterPro" id="IPR041085">
    <property type="entry name" value="TSAP1_C"/>
</dbReference>
<keyword evidence="4" id="KW-1185">Reference proteome</keyword>
<dbReference type="Proteomes" id="UP000694906">
    <property type="component" value="Unplaced"/>
</dbReference>
<dbReference type="OrthoDB" id="446113at2759"/>
<evidence type="ECO:0000259" key="1">
    <source>
        <dbReference type="Pfam" id="PF17654"/>
    </source>
</evidence>
<dbReference type="InParanoid" id="G5BN63"/>
<evidence type="ECO:0000313" key="4">
    <source>
        <dbReference type="Proteomes" id="UP000694906"/>
    </source>
</evidence>
<organism evidence="2 3">
    <name type="scientific">Heterocephalus glaber</name>
    <name type="common">Naked mole rat</name>
    <dbReference type="NCBI Taxonomy" id="10181"/>
    <lineage>
        <taxon>Eukaryota</taxon>
        <taxon>Metazoa</taxon>
        <taxon>Chordata</taxon>
        <taxon>Craniata</taxon>
        <taxon>Vertebrata</taxon>
        <taxon>Euteleostomi</taxon>
        <taxon>Mammalia</taxon>
        <taxon>Eutheria</taxon>
        <taxon>Euarchontoglires</taxon>
        <taxon>Glires</taxon>
        <taxon>Rodentia</taxon>
        <taxon>Hystricomorpha</taxon>
        <taxon>Bathyergidae</taxon>
        <taxon>Heterocephalus</taxon>
    </lineage>
</organism>
<dbReference type="InterPro" id="IPR040434">
    <property type="entry name" value="TSAP1"/>
</dbReference>
<dbReference type="RefSeq" id="XP_004847926.1">
    <property type="nucleotide sequence ID" value="XM_004847869.2"/>
</dbReference>
<dbReference type="eggNOG" id="ENOG502TEG3">
    <property type="taxonomic scope" value="Eukaryota"/>
</dbReference>
<dbReference type="GeneID" id="101714847"/>
<dbReference type="Bgee" id="ENSHGLG00000017556">
    <property type="expression patterns" value="Expressed in ovary"/>
</dbReference>
<sequence>MARWQNFADFAIAQENNYYYYWQREKPELQPDQGYGCGIWYEQPWGSYTPSRYSYSCAVAGNGPQPFMYKVAVHSAGTSVILQEAKLKTNFPAEGQDEDSLEDPNLPLNIEELNKEFMAQSEELYDSLMDCHWQPLDTVHSDIPDQTPK</sequence>
<reference evidence="2 3" key="1">
    <citation type="journal article" date="2011" name="Nature">
        <title>Genome sequencing reveals insights into physiology and longevity of the naked mole rat.</title>
        <authorList>
            <person name="Kim E.B."/>
            <person name="Fang X."/>
            <person name="Fushan A.A."/>
            <person name="Huang Z."/>
            <person name="Lobanov A.V."/>
            <person name="Han L."/>
            <person name="Marino S.M."/>
            <person name="Sun X."/>
            <person name="Turanov A.A."/>
            <person name="Yang P."/>
            <person name="Yim S.H."/>
            <person name="Zhao X."/>
            <person name="Kasaikina M.V."/>
            <person name="Stoletzki N."/>
            <person name="Peng C."/>
            <person name="Polak P."/>
            <person name="Xiong Z."/>
            <person name="Kiezun A."/>
            <person name="Zhu Y."/>
            <person name="Chen Y."/>
            <person name="Kryukov G.V."/>
            <person name="Zhang Q."/>
            <person name="Peshkin L."/>
            <person name="Yang L."/>
            <person name="Bronson R.T."/>
            <person name="Buffenstein R."/>
            <person name="Wang B."/>
            <person name="Han C."/>
            <person name="Li Q."/>
            <person name="Chen L."/>
            <person name="Zhao W."/>
            <person name="Sunyaev S.R."/>
            <person name="Park T.J."/>
            <person name="Zhang G."/>
            <person name="Wang J."/>
            <person name="Gladyshev V.N."/>
        </authorList>
    </citation>
    <scope>NUCLEOTIDE SEQUENCE [LARGE SCALE GENOMIC DNA]</scope>
</reference>
<proteinExistence type="predicted"/>
<reference evidence="5" key="2">
    <citation type="submission" date="2025-04" db="UniProtKB">
        <authorList>
            <consortium name="RefSeq"/>
        </authorList>
    </citation>
    <scope>IDENTIFICATION</scope>
</reference>
<dbReference type="PANTHER" id="PTHR37457">
    <property type="entry name" value="TRNA SELENOCYSTEINE 1-ASSOCIATED PROTEIN 1-RELATED"/>
    <property type="match status" value="1"/>
</dbReference>
<protein>
    <recommendedName>
        <fullName evidence="1">tRNA selenocysteine 1-associated protein 1 C-terminal domain-containing protein</fullName>
    </recommendedName>
</protein>
<gene>
    <name evidence="5" type="primary">CUNH6orf52</name>
    <name evidence="2" type="ORF">GW7_13054</name>
</gene>
<dbReference type="AlphaFoldDB" id="G5BN63"/>
<accession>G5BN63</accession>
<dbReference type="PANTHER" id="PTHR37457:SF1">
    <property type="entry name" value="SIMILAR TO HUMAN CHROMOSOME 6 OPEN READING FRAME 52"/>
    <property type="match status" value="1"/>
</dbReference>
<evidence type="ECO:0000313" key="3">
    <source>
        <dbReference type="Proteomes" id="UP000006813"/>
    </source>
</evidence>
<evidence type="ECO:0000313" key="5">
    <source>
        <dbReference type="RefSeq" id="XP_004847926.1"/>
    </source>
</evidence>
<dbReference type="KEGG" id="hgl:101714847"/>
<dbReference type="STRING" id="10181.G5BN63"/>
<feature type="domain" description="tRNA selenocysteine 1-associated protein 1 C-terminal" evidence="1">
    <location>
        <begin position="16"/>
        <end position="144"/>
    </location>
</feature>
<dbReference type="OMA" id="YYWYWQS"/>
<dbReference type="EMBL" id="JH171122">
    <property type="protein sequence ID" value="EHB10724.1"/>
    <property type="molecule type" value="Genomic_DNA"/>
</dbReference>
<dbReference type="CTD" id="102898242"/>
<name>G5BN63_HETGA</name>
<dbReference type="Proteomes" id="UP000006813">
    <property type="component" value="Unassembled WGS sequence"/>
</dbReference>
<evidence type="ECO:0000313" key="2">
    <source>
        <dbReference type="EMBL" id="EHB10724.1"/>
    </source>
</evidence>